<dbReference type="InterPro" id="IPR013098">
    <property type="entry name" value="Ig_I-set"/>
</dbReference>
<evidence type="ECO:0000256" key="1">
    <source>
        <dbReference type="ARBA" id="ARBA00022737"/>
    </source>
</evidence>
<dbReference type="GO" id="GO:0004672">
    <property type="term" value="F:protein kinase activity"/>
    <property type="evidence" value="ECO:0007669"/>
    <property type="project" value="TreeGrafter"/>
</dbReference>
<dbReference type="InterPro" id="IPR003598">
    <property type="entry name" value="Ig_sub2"/>
</dbReference>
<keyword evidence="2" id="KW-1015">Disulfide bond</keyword>
<keyword evidence="1" id="KW-0677">Repeat</keyword>
<dbReference type="PANTHER" id="PTHR47633">
    <property type="entry name" value="IMMUNOGLOBULIN"/>
    <property type="match status" value="1"/>
</dbReference>
<dbReference type="InterPro" id="IPR007110">
    <property type="entry name" value="Ig-like_dom"/>
</dbReference>
<evidence type="ECO:0000256" key="3">
    <source>
        <dbReference type="ARBA" id="ARBA00023319"/>
    </source>
</evidence>
<proteinExistence type="predicted"/>
<organism evidence="7">
    <name type="scientific">Onchocerca ochengi</name>
    <name type="common">Filarial nematode worm</name>
    <dbReference type="NCBI Taxonomy" id="42157"/>
    <lineage>
        <taxon>Eukaryota</taxon>
        <taxon>Metazoa</taxon>
        <taxon>Ecdysozoa</taxon>
        <taxon>Nematoda</taxon>
        <taxon>Chromadorea</taxon>
        <taxon>Rhabditida</taxon>
        <taxon>Spirurina</taxon>
        <taxon>Spiruromorpha</taxon>
        <taxon>Filarioidea</taxon>
        <taxon>Onchocercidae</taxon>
        <taxon>Onchocerca</taxon>
    </lineage>
</organism>
<name>A0A182EJZ6_ONCOC</name>
<dbReference type="Proteomes" id="UP000271087">
    <property type="component" value="Unassembled WGS sequence"/>
</dbReference>
<dbReference type="InterPro" id="IPR013783">
    <property type="entry name" value="Ig-like_fold"/>
</dbReference>
<sequence length="212" mass="24667">MMREIIWDLFGVENLIRFNEELKLSEAENTSPAVDQNYTSIEIEYQWYKIAKKESQDKTKLKNCMSLTDVMTDNISFWTVYNILDMMIYMGVIIRPEHLHDEIITMSLAPFFEKAPSIINKPDGSVLFECMCNANPEPKIQWFFKDKELSGDRYTMKIKKMVGKWTCTLIMKNPTLQDQGVYKVVATNKNGTHSVEQNYVLACTANEVFKTQ</sequence>
<dbReference type="CDD" id="cd00096">
    <property type="entry name" value="Ig"/>
    <property type="match status" value="1"/>
</dbReference>
<feature type="domain" description="Ig-like" evidence="4">
    <location>
        <begin position="110"/>
        <end position="202"/>
    </location>
</feature>
<dbReference type="OrthoDB" id="504170at2759"/>
<dbReference type="FunFam" id="2.60.40.10:FF:000032">
    <property type="entry name" value="palladin isoform X1"/>
    <property type="match status" value="1"/>
</dbReference>
<reference evidence="7" key="1">
    <citation type="submission" date="2016-06" db="UniProtKB">
        <authorList>
            <consortium name="WormBaseParasite"/>
        </authorList>
    </citation>
    <scope>IDENTIFICATION</scope>
</reference>
<evidence type="ECO:0000259" key="4">
    <source>
        <dbReference type="PROSITE" id="PS50835"/>
    </source>
</evidence>
<accession>A0A182EJZ6</accession>
<evidence type="ECO:0000313" key="7">
    <source>
        <dbReference type="WBParaSite" id="nOo.2.0.1.t08431-RA"/>
    </source>
</evidence>
<dbReference type="Pfam" id="PF07679">
    <property type="entry name" value="I-set"/>
    <property type="match status" value="1"/>
</dbReference>
<keyword evidence="3" id="KW-0393">Immunoglobulin domain</keyword>
<evidence type="ECO:0000313" key="6">
    <source>
        <dbReference type="Proteomes" id="UP000271087"/>
    </source>
</evidence>
<dbReference type="InterPro" id="IPR036179">
    <property type="entry name" value="Ig-like_dom_sf"/>
</dbReference>
<dbReference type="STRING" id="42157.A0A182EJZ6"/>
<dbReference type="AlphaFoldDB" id="A0A182EJZ6"/>
<dbReference type="PANTHER" id="PTHR47633:SF8">
    <property type="entry name" value="SPEG NEIGHBOR PROTEIN"/>
    <property type="match status" value="1"/>
</dbReference>
<dbReference type="SMART" id="SM00408">
    <property type="entry name" value="IGc2"/>
    <property type="match status" value="1"/>
</dbReference>
<gene>
    <name evidence="5" type="ORF">NOO_LOCUS8431</name>
</gene>
<dbReference type="EMBL" id="UYRW01003522">
    <property type="protein sequence ID" value="VDK89302.1"/>
    <property type="molecule type" value="Genomic_DNA"/>
</dbReference>
<protein>
    <submittedName>
        <fullName evidence="7">Ig-like domain-containing protein</fullName>
    </submittedName>
</protein>
<evidence type="ECO:0000313" key="5">
    <source>
        <dbReference type="EMBL" id="VDK89302.1"/>
    </source>
</evidence>
<dbReference type="SUPFAM" id="SSF48726">
    <property type="entry name" value="Immunoglobulin"/>
    <property type="match status" value="1"/>
</dbReference>
<reference evidence="5 6" key="2">
    <citation type="submission" date="2018-08" db="EMBL/GenBank/DDBJ databases">
        <authorList>
            <person name="Laetsch R D."/>
            <person name="Stevens L."/>
            <person name="Kumar S."/>
            <person name="Blaxter L. M."/>
        </authorList>
    </citation>
    <scope>NUCLEOTIDE SEQUENCE [LARGE SCALE GENOMIC DNA]</scope>
</reference>
<evidence type="ECO:0000256" key="2">
    <source>
        <dbReference type="ARBA" id="ARBA00023157"/>
    </source>
</evidence>
<dbReference type="WBParaSite" id="nOo.2.0.1.t08431-RA">
    <property type="protein sequence ID" value="nOo.2.0.1.t08431-RA"/>
    <property type="gene ID" value="nOo.2.0.1.g08431"/>
</dbReference>
<keyword evidence="6" id="KW-1185">Reference proteome</keyword>
<dbReference type="Gene3D" id="2.60.40.10">
    <property type="entry name" value="Immunoglobulins"/>
    <property type="match status" value="1"/>
</dbReference>
<dbReference type="PROSITE" id="PS50835">
    <property type="entry name" value="IG_LIKE"/>
    <property type="match status" value="1"/>
</dbReference>